<evidence type="ECO:0000313" key="7">
    <source>
        <dbReference type="Proteomes" id="UP000646749"/>
    </source>
</evidence>
<dbReference type="RefSeq" id="WP_203866752.1">
    <property type="nucleotide sequence ID" value="NZ_BONW01000013.1"/>
</dbReference>
<keyword evidence="2" id="KW-0119">Carbohydrate metabolism</keyword>
<evidence type="ECO:0000256" key="3">
    <source>
        <dbReference type="SAM" id="MobiDB-lite"/>
    </source>
</evidence>
<dbReference type="InterPro" id="IPR036116">
    <property type="entry name" value="FN3_sf"/>
</dbReference>
<dbReference type="InterPro" id="IPR050713">
    <property type="entry name" value="RTP_Phos/Ushers"/>
</dbReference>
<feature type="region of interest" description="Disordered" evidence="3">
    <location>
        <begin position="473"/>
        <end position="493"/>
    </location>
</feature>
<evidence type="ECO:0000259" key="5">
    <source>
        <dbReference type="PROSITE" id="PS50853"/>
    </source>
</evidence>
<dbReference type="Proteomes" id="UP000646749">
    <property type="component" value="Unassembled WGS sequence"/>
</dbReference>
<keyword evidence="4" id="KW-0732">Signal</keyword>
<dbReference type="Pfam" id="PF00041">
    <property type="entry name" value="fn3"/>
    <property type="match status" value="5"/>
</dbReference>
<keyword evidence="1" id="KW-0326">Glycosidase</keyword>
<feature type="region of interest" description="Disordered" evidence="3">
    <location>
        <begin position="873"/>
        <end position="892"/>
    </location>
</feature>
<keyword evidence="1" id="KW-0378">Hydrolase</keyword>
<protein>
    <recommendedName>
        <fullName evidence="5">Fibronectin type-III domain-containing protein</fullName>
    </recommendedName>
</protein>
<feature type="region of interest" description="Disordered" evidence="3">
    <location>
        <begin position="1243"/>
        <end position="1269"/>
    </location>
</feature>
<feature type="signal peptide" evidence="4">
    <location>
        <begin position="1"/>
        <end position="26"/>
    </location>
</feature>
<dbReference type="PROSITE" id="PS50853">
    <property type="entry name" value="FN3"/>
    <property type="match status" value="5"/>
</dbReference>
<feature type="compositionally biased region" description="Pro residues" evidence="3">
    <location>
        <begin position="479"/>
        <end position="493"/>
    </location>
</feature>
<dbReference type="InterPro" id="IPR003961">
    <property type="entry name" value="FN3_dom"/>
</dbReference>
<evidence type="ECO:0000313" key="6">
    <source>
        <dbReference type="EMBL" id="GIG88268.1"/>
    </source>
</evidence>
<sequence length="1707" mass="174271">MAGSTFPALRRAVAVAALLGQLAVSAQVLGPGNPAAAAPPDAVGSGRLVTVTPRLIAQAATIPANGTVTLDVDQLGAGAAGAAVTVSARSDAAGTLAAYPADVTAPVGVALDLNAGRWSRGAGIVGVDGQGRFSLTNRTGAVATVSVEVGGYLTATPDPQAGALTPIGPVRVAANLTVPANGAATVTPAGSGLPTTGVTALALAVSATATAAGQLTVHPAGSAATMPQLELVAGQPATAHALVRPGAAGALTVTNTSTAPVTVDLYANGYYAPALATAPGLAVVPIPPARVRDALSVSAFGTVDVPVAGVAGVAGVPGDAGGVCLVLHTEPTSTRSVPLTVYPTGASRPNGVSATTLPALRAGVAGYVRLGTNGSVRVYNGSSVAARVALDVTCHLRNPRPIPAPTNVTATGGDGYVAVAWTPSASDAPLSQYTVTASPGGRTVTAAGNTAGAIVAGLTNGTAYTFTVVAHSGTRQSPPSVPTSPTTPGPPPTLSAPFVTYVYPRDSAVRVSWAAPPDGADSVTGYRVRAVPGGQEVTVAGTVTETVVTGLTNGTAYRFTVTAANANGTGATSFPSEYVTPYAADVPLRPAGLLTVALDRRVDVQWVAPVDGGAPITGYTVTAEPGGHRVAVPADTTVTRVDGLTNGTAYTVRVTATNKAGTGEAAEATVVRPSASRAPDAPVDLRASVLATGTVEVAWAPPVDVGTSAITSYRVIADPGGATVTATGPTARIGGLDPATGYTFTVTATNAAGTGPAATTSRPVRPALQIRTAPRTLTPAELGTLAAVEGDSTLVFADPPASLTALRNGTILAVPPQRQAPRGLLRTVTALAQDGNLLRVSTRQTPLTDVFAEGELNATTNLGDSDVEDLLGGSPGLRRKQPTIGGRTLDQGARRAGAGVDIGIRDGHFIVELNWASSYQGQDPLGNAGKAPPVGGKFELQLDLDPEIDNSISVSLTDGVRSHHRNLVIMKAEFRGKVGVLLDRQFEWGNLGLKVPCVTVPVGPVPVVVCPELGLAPALDLQGSFGLSGAVGIARTLGAEMVTHNGVVTATNGINDSYAPARYNLDPYGDGSITFAFRTTLVVYLYNTAGPGLSLRPYIQGRFDTTQNPWWELRLGITIGVFLESREFFGKKIEFRRDDLVNFFLTIAQADGPFRGLTLDPEKATVQPGQPQQFRAAATGWPGGAPVTWRVVSGPGGVTADGVFVSPLAGLAVVEARSDAGVLGEMTGRAQVLVDGVSVPSPPLEPRAASAPSAADVSWQPPETDGRSPITDYAVVTLPDGPTTYVPGDRTSVRIGGLTPFRPYQFTVYAVNASGRSAASLPTAPVVPTAALRPDGDVFNVAVDPAGIPDSTRVAGSQGVAVSGDGRYVVFGTSVCSNLAPPEVRTGCAAGGNVLLRKDLVTGELRLASRQRDGRTPATFVGAASFDVNRDGNRVLFVRTPEVPTGQAELLVHDLDTGTTAFLGLTAGRYPQGMASPVRMIRDGLGAVYSVGALQGEALYLATGPGEPTLLPCPRNADNLFPCNRFDVDEAGATVVLASAGQAYRIDVASGTRTLLNPETEEIERIHTSLNHIRISRDGTAITCSWMYTDPGDARDLDGLARAPAAAAAVYPTDVVLPNGFGRRHEPIGISADGRTILYQQLTVYDLEEGDHLRVLDADRGDWYDVAAGLTPDRVDLADAELADNGSLVVLPYDDEEDGAVLAQRLR</sequence>
<dbReference type="PANTHER" id="PTHR46957">
    <property type="entry name" value="CYTOKINE RECEPTOR"/>
    <property type="match status" value="1"/>
</dbReference>
<keyword evidence="2" id="KW-0624">Polysaccharide degradation</keyword>
<evidence type="ECO:0000256" key="1">
    <source>
        <dbReference type="ARBA" id="ARBA00023295"/>
    </source>
</evidence>
<dbReference type="Gene3D" id="2.60.40.10">
    <property type="entry name" value="Immunoglobulins"/>
    <property type="match status" value="5"/>
</dbReference>
<dbReference type="SMART" id="SM00060">
    <property type="entry name" value="FN3"/>
    <property type="match status" value="5"/>
</dbReference>
<proteinExistence type="predicted"/>
<dbReference type="SUPFAM" id="SSF82171">
    <property type="entry name" value="DPP6 N-terminal domain-like"/>
    <property type="match status" value="1"/>
</dbReference>
<evidence type="ECO:0000256" key="2">
    <source>
        <dbReference type="ARBA" id="ARBA00023326"/>
    </source>
</evidence>
<feature type="chain" id="PRO_5045198371" description="Fibronectin type-III domain-containing protein" evidence="4">
    <location>
        <begin position="27"/>
        <end position="1707"/>
    </location>
</feature>
<dbReference type="PRINTS" id="PR00014">
    <property type="entry name" value="FNTYPEIII"/>
</dbReference>
<comment type="caution">
    <text evidence="6">The sequence shown here is derived from an EMBL/GenBank/DDBJ whole genome shotgun (WGS) entry which is preliminary data.</text>
</comment>
<dbReference type="InterPro" id="IPR013783">
    <property type="entry name" value="Ig-like_fold"/>
</dbReference>
<feature type="domain" description="Fibronectin type-III" evidence="5">
    <location>
        <begin position="681"/>
        <end position="770"/>
    </location>
</feature>
<gene>
    <name evidence="6" type="ORF">Pen02_32040</name>
</gene>
<feature type="domain" description="Fibronectin type-III" evidence="5">
    <location>
        <begin position="402"/>
        <end position="489"/>
    </location>
</feature>
<feature type="domain" description="Fibronectin type-III" evidence="5">
    <location>
        <begin position="1239"/>
        <end position="1332"/>
    </location>
</feature>
<name>A0ABQ4E0N7_9ACTN</name>
<evidence type="ECO:0000256" key="4">
    <source>
        <dbReference type="SAM" id="SignalP"/>
    </source>
</evidence>
<organism evidence="6 7">
    <name type="scientific">Plantactinospora endophytica</name>
    <dbReference type="NCBI Taxonomy" id="673535"/>
    <lineage>
        <taxon>Bacteria</taxon>
        <taxon>Bacillati</taxon>
        <taxon>Actinomycetota</taxon>
        <taxon>Actinomycetes</taxon>
        <taxon>Micromonosporales</taxon>
        <taxon>Micromonosporaceae</taxon>
        <taxon>Plantactinospora</taxon>
    </lineage>
</organism>
<keyword evidence="7" id="KW-1185">Reference proteome</keyword>
<dbReference type="EMBL" id="BONW01000013">
    <property type="protein sequence ID" value="GIG88268.1"/>
    <property type="molecule type" value="Genomic_DNA"/>
</dbReference>
<feature type="domain" description="Fibronectin type-III" evidence="5">
    <location>
        <begin position="586"/>
        <end position="676"/>
    </location>
</feature>
<dbReference type="SUPFAM" id="SSF49265">
    <property type="entry name" value="Fibronectin type III"/>
    <property type="match status" value="3"/>
</dbReference>
<dbReference type="PANTHER" id="PTHR46957:SF3">
    <property type="entry name" value="CYTOKINE RECEPTOR"/>
    <property type="match status" value="1"/>
</dbReference>
<feature type="domain" description="Fibronectin type-III" evidence="5">
    <location>
        <begin position="490"/>
        <end position="583"/>
    </location>
</feature>
<reference evidence="6 7" key="1">
    <citation type="submission" date="2021-01" db="EMBL/GenBank/DDBJ databases">
        <title>Whole genome shotgun sequence of Plantactinospora endophytica NBRC 110450.</title>
        <authorList>
            <person name="Komaki H."/>
            <person name="Tamura T."/>
        </authorList>
    </citation>
    <scope>NUCLEOTIDE SEQUENCE [LARGE SCALE GENOMIC DNA]</scope>
    <source>
        <strain evidence="6 7">NBRC 110450</strain>
    </source>
</reference>
<dbReference type="CDD" id="cd00063">
    <property type="entry name" value="FN3"/>
    <property type="match status" value="5"/>
</dbReference>
<accession>A0ABQ4E0N7</accession>